<evidence type="ECO:0000259" key="11">
    <source>
        <dbReference type="PROSITE" id="PS50157"/>
    </source>
</evidence>
<evidence type="ECO:0000256" key="10">
    <source>
        <dbReference type="SAM" id="MobiDB-lite"/>
    </source>
</evidence>
<dbReference type="PANTHER" id="PTHR13182:SF21">
    <property type="entry name" value="CYTOPLASMIC 60S SUBUNIT BIOGENESIS FACTOR REI1"/>
    <property type="match status" value="1"/>
</dbReference>
<evidence type="ECO:0000256" key="4">
    <source>
        <dbReference type="ARBA" id="ARBA00022723"/>
    </source>
</evidence>
<evidence type="ECO:0000256" key="9">
    <source>
        <dbReference type="PROSITE-ProRule" id="PRU00042"/>
    </source>
</evidence>
<organism evidence="12 13">
    <name type="scientific">Ascoidea rubescens DSM 1968</name>
    <dbReference type="NCBI Taxonomy" id="1344418"/>
    <lineage>
        <taxon>Eukaryota</taxon>
        <taxon>Fungi</taxon>
        <taxon>Dikarya</taxon>
        <taxon>Ascomycota</taxon>
        <taxon>Saccharomycotina</taxon>
        <taxon>Saccharomycetes</taxon>
        <taxon>Ascoideaceae</taxon>
        <taxon>Ascoidea</taxon>
    </lineage>
</organism>
<dbReference type="PANTHER" id="PTHR13182">
    <property type="entry name" value="ZINC FINGER PROTEIN 622"/>
    <property type="match status" value="1"/>
</dbReference>
<comment type="subcellular location">
    <subcellularLocation>
        <location evidence="1">Cytoplasm</location>
    </subcellularLocation>
</comment>
<dbReference type="InterPro" id="IPR003604">
    <property type="entry name" value="Matrin/U1-like-C_Znf_C2H2"/>
</dbReference>
<dbReference type="InterPro" id="IPR013087">
    <property type="entry name" value="Znf_C2H2_type"/>
</dbReference>
<keyword evidence="7" id="KW-0862">Zinc</keyword>
<name>A0A1D2VEF5_9ASCO</name>
<dbReference type="GO" id="GO:0030687">
    <property type="term" value="C:preribosome, large subunit precursor"/>
    <property type="evidence" value="ECO:0007669"/>
    <property type="project" value="EnsemblFungi"/>
</dbReference>
<dbReference type="GO" id="GO:0006913">
    <property type="term" value="P:nucleocytoplasmic transport"/>
    <property type="evidence" value="ECO:0007669"/>
    <property type="project" value="EnsemblFungi"/>
</dbReference>
<feature type="domain" description="C2H2-type" evidence="11">
    <location>
        <begin position="5"/>
        <end position="29"/>
    </location>
</feature>
<feature type="region of interest" description="Disordered" evidence="10">
    <location>
        <begin position="110"/>
        <end position="135"/>
    </location>
</feature>
<dbReference type="AlphaFoldDB" id="A0A1D2VEF5"/>
<dbReference type="PROSITE" id="PS50157">
    <property type="entry name" value="ZINC_FINGER_C2H2_2"/>
    <property type="match status" value="1"/>
</dbReference>
<dbReference type="FunCoup" id="A0A1D2VEF5">
    <property type="interactions" value="878"/>
</dbReference>
<comment type="similarity">
    <text evidence="8">Belongs to the REI1 family.</text>
</comment>
<proteinExistence type="inferred from homology"/>
<dbReference type="GO" id="GO:0003676">
    <property type="term" value="F:nucleic acid binding"/>
    <property type="evidence" value="ECO:0007669"/>
    <property type="project" value="InterPro"/>
</dbReference>
<dbReference type="STRING" id="1344418.A0A1D2VEF5"/>
<evidence type="ECO:0000256" key="6">
    <source>
        <dbReference type="ARBA" id="ARBA00022771"/>
    </source>
</evidence>
<dbReference type="Pfam" id="PF12756">
    <property type="entry name" value="zf-C2H2_2"/>
    <property type="match status" value="1"/>
</dbReference>
<dbReference type="InterPro" id="IPR041661">
    <property type="entry name" value="ZN622/Rei1/Reh1_Znf-C2H2"/>
</dbReference>
<accession>A0A1D2VEF5</accession>
<dbReference type="GO" id="GO:0042273">
    <property type="term" value="P:ribosomal large subunit biogenesis"/>
    <property type="evidence" value="ECO:0007669"/>
    <property type="project" value="EnsemblFungi"/>
</dbReference>
<evidence type="ECO:0000313" key="13">
    <source>
        <dbReference type="Proteomes" id="UP000095038"/>
    </source>
</evidence>
<dbReference type="SUPFAM" id="SSF57667">
    <property type="entry name" value="beta-beta-alpha zinc fingers"/>
    <property type="match status" value="1"/>
</dbReference>
<evidence type="ECO:0000256" key="5">
    <source>
        <dbReference type="ARBA" id="ARBA00022737"/>
    </source>
</evidence>
<keyword evidence="13" id="KW-1185">Reference proteome</keyword>
<dbReference type="OrthoDB" id="19329at2759"/>
<evidence type="ECO:0000256" key="8">
    <source>
        <dbReference type="ARBA" id="ARBA00034126"/>
    </source>
</evidence>
<dbReference type="GeneID" id="30967151"/>
<dbReference type="InParanoid" id="A0A1D2VEF5"/>
<feature type="region of interest" description="Disordered" evidence="10">
    <location>
        <begin position="304"/>
        <end position="348"/>
    </location>
</feature>
<evidence type="ECO:0000256" key="1">
    <source>
        <dbReference type="ARBA" id="ARBA00004496"/>
    </source>
</evidence>
<gene>
    <name evidence="12" type="ORF">ASCRUDRAFT_76549</name>
</gene>
<evidence type="ECO:0000256" key="7">
    <source>
        <dbReference type="ARBA" id="ARBA00022833"/>
    </source>
</evidence>
<dbReference type="RefSeq" id="XP_020046323.1">
    <property type="nucleotide sequence ID" value="XM_020193515.1"/>
</dbReference>
<dbReference type="GO" id="GO:0000278">
    <property type="term" value="P:mitotic cell cycle"/>
    <property type="evidence" value="ECO:0007669"/>
    <property type="project" value="EnsemblFungi"/>
</dbReference>
<keyword evidence="4" id="KW-0479">Metal-binding</keyword>
<dbReference type="GO" id="GO:0008270">
    <property type="term" value="F:zinc ion binding"/>
    <property type="evidence" value="ECO:0007669"/>
    <property type="project" value="UniProtKB-KW"/>
</dbReference>
<keyword evidence="2" id="KW-0963">Cytoplasm</keyword>
<keyword evidence="5" id="KW-0677">Repeat</keyword>
<feature type="compositionally biased region" description="Basic and acidic residues" evidence="10">
    <location>
        <begin position="114"/>
        <end position="135"/>
    </location>
</feature>
<dbReference type="SMART" id="SM00451">
    <property type="entry name" value="ZnF_U1"/>
    <property type="match status" value="1"/>
</dbReference>
<evidence type="ECO:0000256" key="3">
    <source>
        <dbReference type="ARBA" id="ARBA00022517"/>
    </source>
</evidence>
<feature type="region of interest" description="Disordered" evidence="10">
    <location>
        <begin position="48"/>
        <end position="78"/>
    </location>
</feature>
<protein>
    <recommendedName>
        <fullName evidence="11">C2H2-type domain-containing protein</fullName>
    </recommendedName>
</protein>
<evidence type="ECO:0000256" key="2">
    <source>
        <dbReference type="ARBA" id="ARBA00022490"/>
    </source>
</evidence>
<sequence length="454" mass="53293">MSSNYTCNNCGIAFNNSNDQRSHMKSEWHRYNLKRRIAQLPPITESAFNEKSINNELNSNNNSDEQKTKENKNKNRTVTKKELKIQKKKLELAEKKKKLLELARLQINNATSNNDKKNSNNNDSESRSGDLEVTNRKIEEKGSQLKEISTLQTKQKDIEDELNKLSIEDQEEYLINKKLEQNLKYKISPNTCLFCTKNKKQDFASLDDNINHMFKNHGLYVPEQKFLIDKFGLIKYLSEKISIGNVCIVCNYQSKDLNSIRSHMIDKQHCYIPYETLDQKLELGSFYDFTSTYNEVDARSKFESKIEESSNDMDQNEDDWEDVSDEDFSDDENNVTPQSEKENDEDEDEAPIDYLYTDGVELHLPSGLKVGHRSLVRYYKQDIKPEKTYSEGQKTVMTVESRSKYMLAPTTIDKKTYIQNKQIWKTKQKFDDLNFKRSQKFINNQPHYRDQLLQ</sequence>
<dbReference type="PROSITE" id="PS00028">
    <property type="entry name" value="ZINC_FINGER_C2H2_1"/>
    <property type="match status" value="1"/>
</dbReference>
<evidence type="ECO:0000313" key="12">
    <source>
        <dbReference type="EMBL" id="ODV60016.1"/>
    </source>
</evidence>
<feature type="compositionally biased region" description="Basic and acidic residues" evidence="10">
    <location>
        <begin position="64"/>
        <end position="78"/>
    </location>
</feature>
<dbReference type="GO" id="GO:0007117">
    <property type="term" value="P:budding cell bud growth"/>
    <property type="evidence" value="ECO:0007669"/>
    <property type="project" value="EnsemblFungi"/>
</dbReference>
<keyword evidence="6 9" id="KW-0863">Zinc-finger</keyword>
<reference evidence="13" key="1">
    <citation type="submission" date="2016-05" db="EMBL/GenBank/DDBJ databases">
        <title>Comparative genomics of biotechnologically important yeasts.</title>
        <authorList>
            <consortium name="DOE Joint Genome Institute"/>
            <person name="Riley R."/>
            <person name="Haridas S."/>
            <person name="Wolfe K.H."/>
            <person name="Lopes M.R."/>
            <person name="Hittinger C.T."/>
            <person name="Goker M."/>
            <person name="Salamov A."/>
            <person name="Wisecaver J."/>
            <person name="Long T.M."/>
            <person name="Aerts A.L."/>
            <person name="Barry K."/>
            <person name="Choi C."/>
            <person name="Clum A."/>
            <person name="Coughlan A.Y."/>
            <person name="Deshpande S."/>
            <person name="Douglass A.P."/>
            <person name="Hanson S.J."/>
            <person name="Klenk H.-P."/>
            <person name="Labutti K."/>
            <person name="Lapidus A."/>
            <person name="Lindquist E."/>
            <person name="Lipzen A."/>
            <person name="Meier-Kolthoff J.P."/>
            <person name="Ohm R.A."/>
            <person name="Otillar R.P."/>
            <person name="Pangilinan J."/>
            <person name="Peng Y."/>
            <person name="Rokas A."/>
            <person name="Rosa C.A."/>
            <person name="Scheuner C."/>
            <person name="Sibirny A.A."/>
            <person name="Slot J.C."/>
            <person name="Stielow J.B."/>
            <person name="Sun H."/>
            <person name="Kurtzman C.P."/>
            <person name="Blackwell M."/>
            <person name="Grigoriev I.V."/>
            <person name="Jeffries T.W."/>
        </authorList>
    </citation>
    <scope>NUCLEOTIDE SEQUENCE [LARGE SCALE GENOMIC DNA]</scope>
    <source>
        <strain evidence="13">DSM 1968</strain>
    </source>
</reference>
<dbReference type="GO" id="GO:0005737">
    <property type="term" value="C:cytoplasm"/>
    <property type="evidence" value="ECO:0007669"/>
    <property type="project" value="UniProtKB-SubCell"/>
</dbReference>
<dbReference type="SMART" id="SM00355">
    <property type="entry name" value="ZnF_C2H2"/>
    <property type="match status" value="3"/>
</dbReference>
<dbReference type="EMBL" id="KV454483">
    <property type="protein sequence ID" value="ODV60016.1"/>
    <property type="molecule type" value="Genomic_DNA"/>
</dbReference>
<feature type="compositionally biased region" description="Low complexity" evidence="10">
    <location>
        <begin position="49"/>
        <end position="63"/>
    </location>
</feature>
<feature type="compositionally biased region" description="Acidic residues" evidence="10">
    <location>
        <begin position="309"/>
        <end position="333"/>
    </location>
</feature>
<dbReference type="Proteomes" id="UP000095038">
    <property type="component" value="Unassembled WGS sequence"/>
</dbReference>
<keyword evidence="3" id="KW-0690">Ribosome biogenesis</keyword>
<dbReference type="InterPro" id="IPR040025">
    <property type="entry name" value="Znf622/Rei1/Reh1"/>
</dbReference>
<dbReference type="InterPro" id="IPR036236">
    <property type="entry name" value="Znf_C2H2_sf"/>
</dbReference>